<evidence type="ECO:0000313" key="3">
    <source>
        <dbReference type="Proteomes" id="UP000228945"/>
    </source>
</evidence>
<keyword evidence="1" id="KW-0812">Transmembrane</keyword>
<gene>
    <name evidence="2" type="ORF">CSW64_05395</name>
</gene>
<keyword evidence="3" id="KW-1185">Reference proteome</keyword>
<dbReference type="EMBL" id="CP024201">
    <property type="protein sequence ID" value="ATQ41887.1"/>
    <property type="molecule type" value="Genomic_DNA"/>
</dbReference>
<feature type="transmembrane region" description="Helical" evidence="1">
    <location>
        <begin position="43"/>
        <end position="62"/>
    </location>
</feature>
<evidence type="ECO:0008006" key="4">
    <source>
        <dbReference type="Google" id="ProtNLM"/>
    </source>
</evidence>
<dbReference type="InterPro" id="IPR021762">
    <property type="entry name" value="DUF3325"/>
</dbReference>
<evidence type="ECO:0000256" key="1">
    <source>
        <dbReference type="SAM" id="Phobius"/>
    </source>
</evidence>
<protein>
    <recommendedName>
        <fullName evidence="4">Iron transporter</fullName>
    </recommendedName>
</protein>
<keyword evidence="1" id="KW-0472">Membrane</keyword>
<feature type="transmembrane region" description="Helical" evidence="1">
    <location>
        <begin position="69"/>
        <end position="88"/>
    </location>
</feature>
<evidence type="ECO:0000313" key="2">
    <source>
        <dbReference type="EMBL" id="ATQ41887.1"/>
    </source>
</evidence>
<reference evidence="2 3" key="1">
    <citation type="submission" date="2017-10" db="EMBL/GenBank/DDBJ databases">
        <title>Genome sequence of Caulobacter mirabilis FWC38.</title>
        <authorList>
            <person name="Fiebig A."/>
            <person name="Crosson S."/>
        </authorList>
    </citation>
    <scope>NUCLEOTIDE SEQUENCE [LARGE SCALE GENOMIC DNA]</scope>
    <source>
        <strain evidence="2 3">FWC 38</strain>
    </source>
</reference>
<dbReference type="RefSeq" id="WP_099621145.1">
    <property type="nucleotide sequence ID" value="NZ_CP024201.1"/>
</dbReference>
<keyword evidence="1" id="KW-1133">Transmembrane helix</keyword>
<proteinExistence type="predicted"/>
<dbReference type="Pfam" id="PF11804">
    <property type="entry name" value="DUF3325"/>
    <property type="match status" value="1"/>
</dbReference>
<dbReference type="OrthoDB" id="6009065at2"/>
<organism evidence="2 3">
    <name type="scientific">Caulobacter mirabilis</name>
    <dbReference type="NCBI Taxonomy" id="69666"/>
    <lineage>
        <taxon>Bacteria</taxon>
        <taxon>Pseudomonadati</taxon>
        <taxon>Pseudomonadota</taxon>
        <taxon>Alphaproteobacteria</taxon>
        <taxon>Caulobacterales</taxon>
        <taxon>Caulobacteraceae</taxon>
        <taxon>Caulobacter</taxon>
    </lineage>
</organism>
<name>A0A2D2AVA0_9CAUL</name>
<feature type="transmembrane region" description="Helical" evidence="1">
    <location>
        <begin position="94"/>
        <end position="112"/>
    </location>
</feature>
<sequence length="115" mass="11808">MIGLAALLFAYAGFTGVCASMAKHQPDLLGRKLEPLRQKQIRWAGIAGLAAAYGCTVVASGWKFGSVQWVGAIIAAALAVTLLIPYSPRLAARAAPGAAFVAAMLLASGLLVRIG</sequence>
<dbReference type="KEGG" id="cmb:CSW64_05395"/>
<dbReference type="Proteomes" id="UP000228945">
    <property type="component" value="Chromosome"/>
</dbReference>
<dbReference type="AlphaFoldDB" id="A0A2D2AVA0"/>
<accession>A0A2D2AVA0</accession>